<protein>
    <submittedName>
        <fullName evidence="2">Uncharacterized protein</fullName>
    </submittedName>
</protein>
<organism evidence="2">
    <name type="scientific">Arundo donax</name>
    <name type="common">Giant reed</name>
    <name type="synonym">Donax arundinaceus</name>
    <dbReference type="NCBI Taxonomy" id="35708"/>
    <lineage>
        <taxon>Eukaryota</taxon>
        <taxon>Viridiplantae</taxon>
        <taxon>Streptophyta</taxon>
        <taxon>Embryophyta</taxon>
        <taxon>Tracheophyta</taxon>
        <taxon>Spermatophyta</taxon>
        <taxon>Magnoliopsida</taxon>
        <taxon>Liliopsida</taxon>
        <taxon>Poales</taxon>
        <taxon>Poaceae</taxon>
        <taxon>PACMAD clade</taxon>
        <taxon>Arundinoideae</taxon>
        <taxon>Arundineae</taxon>
        <taxon>Arundo</taxon>
    </lineage>
</organism>
<feature type="region of interest" description="Disordered" evidence="1">
    <location>
        <begin position="19"/>
        <end position="39"/>
    </location>
</feature>
<sequence>MRKMDSLLRLDDDLTHDAVPKRMQCRAASRSAPTSRRRS</sequence>
<feature type="compositionally biased region" description="Low complexity" evidence="1">
    <location>
        <begin position="26"/>
        <end position="39"/>
    </location>
</feature>
<reference evidence="2" key="2">
    <citation type="journal article" date="2015" name="Data Brief">
        <title>Shoot transcriptome of the giant reed, Arundo donax.</title>
        <authorList>
            <person name="Barrero R.A."/>
            <person name="Guerrero F.D."/>
            <person name="Moolhuijzen P."/>
            <person name="Goolsby J.A."/>
            <person name="Tidwell J."/>
            <person name="Bellgard S.E."/>
            <person name="Bellgard M.I."/>
        </authorList>
    </citation>
    <scope>NUCLEOTIDE SEQUENCE</scope>
    <source>
        <tissue evidence="2">Shoot tissue taken approximately 20 cm above the soil surface</tissue>
    </source>
</reference>
<evidence type="ECO:0000256" key="1">
    <source>
        <dbReference type="SAM" id="MobiDB-lite"/>
    </source>
</evidence>
<accession>A0A0A8Y5C6</accession>
<dbReference type="EMBL" id="GBRH01276714">
    <property type="protein sequence ID" value="JAD21181.1"/>
    <property type="molecule type" value="Transcribed_RNA"/>
</dbReference>
<dbReference type="AlphaFoldDB" id="A0A0A8Y5C6"/>
<proteinExistence type="predicted"/>
<name>A0A0A8Y5C6_ARUDO</name>
<reference evidence="2" key="1">
    <citation type="submission" date="2014-09" db="EMBL/GenBank/DDBJ databases">
        <authorList>
            <person name="Magalhaes I.L.F."/>
            <person name="Oliveira U."/>
            <person name="Santos F.R."/>
            <person name="Vidigal T.H.D.A."/>
            <person name="Brescovit A.D."/>
            <person name="Santos A.J."/>
        </authorList>
    </citation>
    <scope>NUCLEOTIDE SEQUENCE</scope>
    <source>
        <tissue evidence="2">Shoot tissue taken approximately 20 cm above the soil surface</tissue>
    </source>
</reference>
<evidence type="ECO:0000313" key="2">
    <source>
        <dbReference type="EMBL" id="JAD21181.1"/>
    </source>
</evidence>